<proteinExistence type="predicted"/>
<organism evidence="1 2">
    <name type="scientific">Diphasiastrum complanatum</name>
    <name type="common">Issler's clubmoss</name>
    <name type="synonym">Lycopodium complanatum</name>
    <dbReference type="NCBI Taxonomy" id="34168"/>
    <lineage>
        <taxon>Eukaryota</taxon>
        <taxon>Viridiplantae</taxon>
        <taxon>Streptophyta</taxon>
        <taxon>Embryophyta</taxon>
        <taxon>Tracheophyta</taxon>
        <taxon>Lycopodiopsida</taxon>
        <taxon>Lycopodiales</taxon>
        <taxon>Lycopodiaceae</taxon>
        <taxon>Lycopodioideae</taxon>
        <taxon>Diphasiastrum</taxon>
    </lineage>
</organism>
<dbReference type="EMBL" id="CM055102">
    <property type="protein sequence ID" value="KAJ7540013.1"/>
    <property type="molecule type" value="Genomic_DNA"/>
</dbReference>
<protein>
    <submittedName>
        <fullName evidence="1">Uncharacterized protein</fullName>
    </submittedName>
</protein>
<sequence length="428" mass="47802">MAEHGGDSEANADPLQDLVPSIEGLYLVRDTFFPRDPAEKRARLDKAAKDILLLLDSISLEHRRQLSRRAFWEYSRGKVLDVGQDYCKEAEDHLSKAIKLDPSLVDAWSCLGNCYWKKGDQEALISAKRCFIHGLRKGPNKRILQQLSMLERRLARGSSNEVETVEESIMHAKQAVELDVKDGQSWYILGNAYFTSFSTSGAWDRNKLLQALKAYQIAEKDAVASANPDLHYNSAAVYQYLEDFERALKSFEAAGLRDPGLHADEEINKLVKLLAKLEDFSLNKGRVKPKKFAAILASLNAETVQTPSKGVTLRNLKEGVNKGVAVNCKVLVSVPHAGSLPLFYVVADSEESCFALSVYSVRDTLIKESDSVTLLEPLFKNVAIHWQTKIYSFKSVRIDHPQQLLLNDCPVSVQDAVCSMVHADHVPS</sequence>
<evidence type="ECO:0000313" key="1">
    <source>
        <dbReference type="EMBL" id="KAJ7540013.1"/>
    </source>
</evidence>
<dbReference type="Proteomes" id="UP001162992">
    <property type="component" value="Chromosome 11"/>
</dbReference>
<gene>
    <name evidence="1" type="ORF">O6H91_11G118700</name>
</gene>
<accession>A0ACC2CD86</accession>
<evidence type="ECO:0000313" key="2">
    <source>
        <dbReference type="Proteomes" id="UP001162992"/>
    </source>
</evidence>
<keyword evidence="2" id="KW-1185">Reference proteome</keyword>
<reference evidence="2" key="1">
    <citation type="journal article" date="2024" name="Proc. Natl. Acad. Sci. U.S.A.">
        <title>Extraordinary preservation of gene collinearity over three hundred million years revealed in homosporous lycophytes.</title>
        <authorList>
            <person name="Li C."/>
            <person name="Wickell D."/>
            <person name="Kuo L.Y."/>
            <person name="Chen X."/>
            <person name="Nie B."/>
            <person name="Liao X."/>
            <person name="Peng D."/>
            <person name="Ji J."/>
            <person name="Jenkins J."/>
            <person name="Williams M."/>
            <person name="Shu S."/>
            <person name="Plott C."/>
            <person name="Barry K."/>
            <person name="Rajasekar S."/>
            <person name="Grimwood J."/>
            <person name="Han X."/>
            <person name="Sun S."/>
            <person name="Hou Z."/>
            <person name="He W."/>
            <person name="Dai G."/>
            <person name="Sun C."/>
            <person name="Schmutz J."/>
            <person name="Leebens-Mack J.H."/>
            <person name="Li F.W."/>
            <person name="Wang L."/>
        </authorList>
    </citation>
    <scope>NUCLEOTIDE SEQUENCE [LARGE SCALE GENOMIC DNA]</scope>
    <source>
        <strain evidence="2">cv. PW_Plant_1</strain>
    </source>
</reference>
<name>A0ACC2CD86_DIPCM</name>
<comment type="caution">
    <text evidence="1">The sequence shown here is derived from an EMBL/GenBank/DDBJ whole genome shotgun (WGS) entry which is preliminary data.</text>
</comment>